<reference evidence="1 2" key="2">
    <citation type="journal article" date="2022" name="Mol. Ecol. Resour.">
        <title>The genomes of chicory, endive, great burdock and yacon provide insights into Asteraceae paleo-polyploidization history and plant inulin production.</title>
        <authorList>
            <person name="Fan W."/>
            <person name="Wang S."/>
            <person name="Wang H."/>
            <person name="Wang A."/>
            <person name="Jiang F."/>
            <person name="Liu H."/>
            <person name="Zhao H."/>
            <person name="Xu D."/>
            <person name="Zhang Y."/>
        </authorList>
    </citation>
    <scope>NUCLEOTIDE SEQUENCE [LARGE SCALE GENOMIC DNA]</scope>
    <source>
        <strain evidence="2">cv. Punajuju</strain>
        <tissue evidence="1">Leaves</tissue>
    </source>
</reference>
<sequence>MALRPPYAARNNRRLAAPIAKEVANVIPTIATHLQTLQPQAPATTHRCSFKHFRSCNPPYFKGIDGAIALLTWIEEMESTFIHSECPEDLMVRHATGCLQGHALSWWNLEKRAKGEGVALGMTWSKLKERMIEKFCPDSELQTLEEEFWNLKQVGGDNATYTNRFYDLSRLLPHMVQPMKTAIRRYIKGLPRQIRDSVTSSRPSTLESAIEIAGQLNKDNMNDGVLPRKGSKMTTEKPTPETPLIVKSESSHRHDKKKRKSHHHNHAVITPAAPITQVTQPNKKPYTGPHPLCNHCNYHHMSTSPCRLCTTCGRYGHLADTCRAPKTQRPFALPSNQQTQTRYPTGTCFNCGDPTHFKNVCPRLVNIINTQAQANPTMQVPAPKGRAFVITATQAQTDNKVVNGTFLINDCYASVLFDSGADKSFVSLEFEPILHTPRTILDEHFTVEVANGKNISLNAVIQDCTFDFCGHKFSVNLVPMELGSFDIIVGMD</sequence>
<dbReference type="Proteomes" id="UP001055811">
    <property type="component" value="Linkage Group LG05"/>
</dbReference>
<name>A0ACB9D010_CICIN</name>
<gene>
    <name evidence="1" type="ORF">L2E82_30154</name>
</gene>
<proteinExistence type="predicted"/>
<evidence type="ECO:0000313" key="2">
    <source>
        <dbReference type="Proteomes" id="UP001055811"/>
    </source>
</evidence>
<protein>
    <submittedName>
        <fullName evidence="1">Uncharacterized protein</fullName>
    </submittedName>
</protein>
<dbReference type="EMBL" id="CM042013">
    <property type="protein sequence ID" value="KAI3739743.1"/>
    <property type="molecule type" value="Genomic_DNA"/>
</dbReference>
<keyword evidence="2" id="KW-1185">Reference proteome</keyword>
<evidence type="ECO:0000313" key="1">
    <source>
        <dbReference type="EMBL" id="KAI3739743.1"/>
    </source>
</evidence>
<comment type="caution">
    <text evidence="1">The sequence shown here is derived from an EMBL/GenBank/DDBJ whole genome shotgun (WGS) entry which is preliminary data.</text>
</comment>
<organism evidence="1 2">
    <name type="scientific">Cichorium intybus</name>
    <name type="common">Chicory</name>
    <dbReference type="NCBI Taxonomy" id="13427"/>
    <lineage>
        <taxon>Eukaryota</taxon>
        <taxon>Viridiplantae</taxon>
        <taxon>Streptophyta</taxon>
        <taxon>Embryophyta</taxon>
        <taxon>Tracheophyta</taxon>
        <taxon>Spermatophyta</taxon>
        <taxon>Magnoliopsida</taxon>
        <taxon>eudicotyledons</taxon>
        <taxon>Gunneridae</taxon>
        <taxon>Pentapetalae</taxon>
        <taxon>asterids</taxon>
        <taxon>campanulids</taxon>
        <taxon>Asterales</taxon>
        <taxon>Asteraceae</taxon>
        <taxon>Cichorioideae</taxon>
        <taxon>Cichorieae</taxon>
        <taxon>Cichoriinae</taxon>
        <taxon>Cichorium</taxon>
    </lineage>
</organism>
<accession>A0ACB9D010</accession>
<reference evidence="2" key="1">
    <citation type="journal article" date="2022" name="Mol. Ecol. Resour.">
        <title>The genomes of chicory, endive, great burdock and yacon provide insights into Asteraceae palaeo-polyploidization history and plant inulin production.</title>
        <authorList>
            <person name="Fan W."/>
            <person name="Wang S."/>
            <person name="Wang H."/>
            <person name="Wang A."/>
            <person name="Jiang F."/>
            <person name="Liu H."/>
            <person name="Zhao H."/>
            <person name="Xu D."/>
            <person name="Zhang Y."/>
        </authorList>
    </citation>
    <scope>NUCLEOTIDE SEQUENCE [LARGE SCALE GENOMIC DNA]</scope>
    <source>
        <strain evidence="2">cv. Punajuju</strain>
    </source>
</reference>